<dbReference type="InterPro" id="IPR036116">
    <property type="entry name" value="FN3_sf"/>
</dbReference>
<evidence type="ECO:0000256" key="1">
    <source>
        <dbReference type="ARBA" id="ARBA00022729"/>
    </source>
</evidence>
<reference evidence="3" key="1">
    <citation type="journal article" date="2019" name="PLoS Negl. Trop. Dis.">
        <title>Revisiting the worldwide diversity of Leptospira species in the environment.</title>
        <authorList>
            <person name="Vincent A.T."/>
            <person name="Schiettekatte O."/>
            <person name="Bourhy P."/>
            <person name="Veyrier F.J."/>
            <person name="Picardeau M."/>
        </authorList>
    </citation>
    <scope>NUCLEOTIDE SEQUENCE [LARGE SCALE GENOMIC DNA]</scope>
    <source>
        <strain evidence="3">201400974</strain>
    </source>
</reference>
<keyword evidence="1" id="KW-0732">Signal</keyword>
<dbReference type="InterPro" id="IPR013783">
    <property type="entry name" value="Ig-like_fold"/>
</dbReference>
<sequence length="521" mass="54500">MNSVLKYYNWLCRSNKKLVFLSSLFWLMTCAPSLDQSTLDMVSQLQFLQCSAGQATACRTKASLSIVSIEPQDKAIQVSVDVSIRISFSEKILSESITMQSSSGACTQSIQLGDSGFENCVGLNLISNTDQTITVKPIASLDINRIYKVKVKSTVFSVSGLKLATDYVHETGFQTAVIGDSTPPITGGTLSFSGVTATGLTVNWPVSVDNATEAANLQYKLVKDDTSISNINTIALANSKSGTDLILDWTNNVLSQSVGSLSASTNYSFTVLVRDSSGNISQYTPAAQTTSAVPDTTAPTTGTAISFNSVLPTKITVQWGAGTDAITLASGLEYKLVKDNVSSSNINTIALANAKIGSDLLMDWSANVLSKTATGLVASTTYHFAVLIRDAAGNMNLYSPSSQMTAVPDVIAPLFLGVTAVNDAGTGSLTILWTQGTDLVSAQADLVYEICYSTTIGVCTGGFTANGGTTSAGVSGWIITGLIDGTYYVVVRCKDESGNISTGLVEMSGITSGCPGPASCS</sequence>
<dbReference type="Gene3D" id="2.60.40.10">
    <property type="entry name" value="Immunoglobulins"/>
    <property type="match status" value="2"/>
</dbReference>
<accession>A0A4V3JX25</accession>
<feature type="domain" description="Fibronectin type-III" evidence="2">
    <location>
        <begin position="296"/>
        <end position="395"/>
    </location>
</feature>
<dbReference type="EMBL" id="RQHV01000042">
    <property type="protein sequence ID" value="TGN10907.1"/>
    <property type="molecule type" value="Genomic_DNA"/>
</dbReference>
<evidence type="ECO:0000313" key="4">
    <source>
        <dbReference type="Proteomes" id="UP000298264"/>
    </source>
</evidence>
<dbReference type="InterPro" id="IPR003961">
    <property type="entry name" value="FN3_dom"/>
</dbReference>
<comment type="caution">
    <text evidence="3">The sequence shown here is derived from an EMBL/GenBank/DDBJ whole genome shotgun (WGS) entry which is preliminary data.</text>
</comment>
<dbReference type="InterPro" id="IPR032812">
    <property type="entry name" value="SbsA_Ig"/>
</dbReference>
<dbReference type="Pfam" id="PF13205">
    <property type="entry name" value="Big_5"/>
    <property type="match status" value="1"/>
</dbReference>
<dbReference type="SUPFAM" id="SSF49265">
    <property type="entry name" value="Fibronectin type III"/>
    <property type="match status" value="2"/>
</dbReference>
<dbReference type="SMART" id="SM00060">
    <property type="entry name" value="FN3"/>
    <property type="match status" value="3"/>
</dbReference>
<keyword evidence="4" id="KW-1185">Reference proteome</keyword>
<dbReference type="AlphaFoldDB" id="A0A4V3JX25"/>
<feature type="domain" description="Fibronectin type-III" evidence="2">
    <location>
        <begin position="181"/>
        <end position="281"/>
    </location>
</feature>
<evidence type="ECO:0000313" key="3">
    <source>
        <dbReference type="EMBL" id="TGN10907.1"/>
    </source>
</evidence>
<organism evidence="3 4">
    <name type="scientific">Leptospira ilyithenensis</name>
    <dbReference type="NCBI Taxonomy" id="2484901"/>
    <lineage>
        <taxon>Bacteria</taxon>
        <taxon>Pseudomonadati</taxon>
        <taxon>Spirochaetota</taxon>
        <taxon>Spirochaetia</taxon>
        <taxon>Leptospirales</taxon>
        <taxon>Leptospiraceae</taxon>
        <taxon>Leptospira</taxon>
    </lineage>
</organism>
<evidence type="ECO:0000259" key="2">
    <source>
        <dbReference type="SMART" id="SM00060"/>
    </source>
</evidence>
<dbReference type="Proteomes" id="UP000298264">
    <property type="component" value="Unassembled WGS sequence"/>
</dbReference>
<feature type="domain" description="Fibronectin type-III" evidence="2">
    <location>
        <begin position="410"/>
        <end position="501"/>
    </location>
</feature>
<dbReference type="OrthoDB" id="315328at2"/>
<protein>
    <recommendedName>
        <fullName evidence="2">Fibronectin type-III domain-containing protein</fullName>
    </recommendedName>
</protein>
<name>A0A4V3JX25_9LEPT</name>
<gene>
    <name evidence="3" type="ORF">EHS11_06905</name>
</gene>
<proteinExistence type="predicted"/>